<dbReference type="PRINTS" id="PR00420">
    <property type="entry name" value="RNGMNOXGNASE"/>
</dbReference>
<dbReference type="AlphaFoldDB" id="A0A3E0VUA0"/>
<dbReference type="EMBL" id="NBXA01000020">
    <property type="protein sequence ID" value="RFA12943.1"/>
    <property type="molecule type" value="Genomic_DNA"/>
</dbReference>
<comment type="caution">
    <text evidence="2">The sequence shown here is derived from an EMBL/GenBank/DDBJ whole genome shotgun (WGS) entry which is preliminary data.</text>
</comment>
<sequence length="331" mass="35134">MDSTAPSPSVLVIGSGISGLACARALHDGGATVRVVDRGRVVGGRLATKRLDDRPVDIGARYFTVPEGPEFSDGPGFSDPVADWLDRGLVRPWTDTFESLTVGAPSERKSGPVRYAAPAGLRSLATNLAESLRTDGVPVEQDSEIEAVPESGVVAGIRYDTIVLAMPDPQAARMLEPASPVAEELFGAERWQPTLSVVLAWPERRWPADLHGAFVNGSPVVAFIADDGDRRGDGAPVLVVHTTAEFARAHLEHPETGIDAVIDEVNGLLGIRERPSSTYAHRWTFSNPAEQHSEPFLLRGRIAVCGDAWGAHSAVSTAWASGDALGRALTA</sequence>
<accession>A0A3E0VUA0</accession>
<organism evidence="2 3">
    <name type="scientific">Subtercola boreus</name>
    <dbReference type="NCBI Taxonomy" id="120213"/>
    <lineage>
        <taxon>Bacteria</taxon>
        <taxon>Bacillati</taxon>
        <taxon>Actinomycetota</taxon>
        <taxon>Actinomycetes</taxon>
        <taxon>Micrococcales</taxon>
        <taxon>Microbacteriaceae</taxon>
        <taxon>Subtercola</taxon>
    </lineage>
</organism>
<gene>
    <name evidence="2" type="ORF">B7R21_08830</name>
</gene>
<protein>
    <recommendedName>
        <fullName evidence="1">Amine oxidase domain-containing protein</fullName>
    </recommendedName>
</protein>
<evidence type="ECO:0000259" key="1">
    <source>
        <dbReference type="Pfam" id="PF01593"/>
    </source>
</evidence>
<dbReference type="PANTHER" id="PTHR16128">
    <property type="entry name" value="FAD/NAD(P)-BINDING OXIDOREDUCTASE FAMILY PROTEIN"/>
    <property type="match status" value="1"/>
</dbReference>
<dbReference type="Proteomes" id="UP000256709">
    <property type="component" value="Unassembled WGS sequence"/>
</dbReference>
<dbReference type="PANTHER" id="PTHR16128:SF5">
    <property type="entry name" value="FAD_NAD(P)-BINDING OXIDOREDUCTASE FAMILY PROTEIN"/>
    <property type="match status" value="1"/>
</dbReference>
<dbReference type="Gene3D" id="3.50.50.60">
    <property type="entry name" value="FAD/NAD(P)-binding domain"/>
    <property type="match status" value="1"/>
</dbReference>
<dbReference type="OrthoDB" id="5792777at2"/>
<evidence type="ECO:0000313" key="3">
    <source>
        <dbReference type="Proteomes" id="UP000256709"/>
    </source>
</evidence>
<dbReference type="RefSeq" id="WP_116282886.1">
    <property type="nucleotide sequence ID" value="NZ_NBXA01000020.1"/>
</dbReference>
<dbReference type="Pfam" id="PF13450">
    <property type="entry name" value="NAD_binding_8"/>
    <property type="match status" value="1"/>
</dbReference>
<proteinExistence type="predicted"/>
<dbReference type="Pfam" id="PF01593">
    <property type="entry name" value="Amino_oxidase"/>
    <property type="match status" value="1"/>
</dbReference>
<evidence type="ECO:0000313" key="2">
    <source>
        <dbReference type="EMBL" id="RFA12943.1"/>
    </source>
</evidence>
<dbReference type="InterPro" id="IPR036188">
    <property type="entry name" value="FAD/NAD-bd_sf"/>
</dbReference>
<dbReference type="Gene3D" id="3.90.660.10">
    <property type="match status" value="1"/>
</dbReference>
<reference evidence="2 3" key="1">
    <citation type="submission" date="2017-04" db="EMBL/GenBank/DDBJ databases">
        <title>Comparative genome analysis of Subtercola boreus.</title>
        <authorList>
            <person name="Cho Y.-J."/>
            <person name="Cho A."/>
            <person name="Kim O.-S."/>
            <person name="Lee J.-I."/>
        </authorList>
    </citation>
    <scope>NUCLEOTIDE SEQUENCE [LARGE SCALE GENOMIC DNA]</scope>
    <source>
        <strain evidence="2 3">P27444</strain>
    </source>
</reference>
<name>A0A3E0VUA0_9MICO</name>
<dbReference type="InterPro" id="IPR002937">
    <property type="entry name" value="Amino_oxidase"/>
</dbReference>
<feature type="domain" description="Amine oxidase" evidence="1">
    <location>
        <begin position="153"/>
        <end position="322"/>
    </location>
</feature>
<dbReference type="GO" id="GO:0016491">
    <property type="term" value="F:oxidoreductase activity"/>
    <property type="evidence" value="ECO:0007669"/>
    <property type="project" value="InterPro"/>
</dbReference>
<dbReference type="SUPFAM" id="SSF51905">
    <property type="entry name" value="FAD/NAD(P)-binding domain"/>
    <property type="match status" value="1"/>
</dbReference>